<evidence type="ECO:0000256" key="1">
    <source>
        <dbReference type="ARBA" id="ARBA00010928"/>
    </source>
</evidence>
<dbReference type="InterPro" id="IPR055170">
    <property type="entry name" value="GFO_IDH_MocA-like_dom"/>
</dbReference>
<dbReference type="PANTHER" id="PTHR22604:SF105">
    <property type="entry name" value="TRANS-1,2-DIHYDROBENZENE-1,2-DIOL DEHYDROGENASE"/>
    <property type="match status" value="1"/>
</dbReference>
<feature type="domain" description="GFO/IDH/MocA-like oxidoreductase" evidence="5">
    <location>
        <begin position="148"/>
        <end position="260"/>
    </location>
</feature>
<dbReference type="SUPFAM" id="SSF55347">
    <property type="entry name" value="Glyceraldehyde-3-phosphate dehydrogenase-like, C-terminal domain"/>
    <property type="match status" value="1"/>
</dbReference>
<keyword evidence="3" id="KW-0520">NAD</keyword>
<dbReference type="AlphaFoldDB" id="A0AAU7W198"/>
<dbReference type="Pfam" id="PF22725">
    <property type="entry name" value="GFO_IDH_MocA_C3"/>
    <property type="match status" value="1"/>
</dbReference>
<sequence>MISLPTPAIIPLRGGPVARWGVLGPGGIAEDWVSALHRHTDQRVLAVASRSAERSAAFAARHGIPRHYEGQDALLQDPDVDVVYIAAPHAQHHPLALATIAAGKHVLIEKPIALDAAQAEEIADAARAAGVFAMEAMWSRYLPQSHLVAQLLAEGELGDVRLATAHLGWQWEYDPADRNFDPAAGGGVMIDAGVYSLWFAHSVLGAATAVSARGSLAPTGVETEAVILLENERGAHAAVSASCTIDTPGLAAVHGSTGSVHFETSFVFPAVLRIARGGDEVQWRDESGLVGRDGLAWQAAAVATYLAEGRTQSPLHSLDDSLAVMRTLDEVRRQIGSL</sequence>
<reference evidence="6" key="1">
    <citation type="submission" date="2024-06" db="EMBL/GenBank/DDBJ databases">
        <title>Draft genome sequence of Microbacterium sp. strain A8/3-1, isolated from Oxytropis tragacanthoides Fisch. ex DC. Root nodules in the Altai region of Russia.</title>
        <authorList>
            <person name="Sazanova A."/>
            <person name="Guro P."/>
            <person name="Kuznetsova I."/>
            <person name="Belimov A."/>
            <person name="Safronova V."/>
        </authorList>
    </citation>
    <scope>NUCLEOTIDE SEQUENCE</scope>
    <source>
        <strain evidence="6">A8/3-1</strain>
    </source>
</reference>
<dbReference type="GO" id="GO:0000166">
    <property type="term" value="F:nucleotide binding"/>
    <property type="evidence" value="ECO:0007669"/>
    <property type="project" value="InterPro"/>
</dbReference>
<keyword evidence="2" id="KW-0560">Oxidoreductase</keyword>
<comment type="similarity">
    <text evidence="1">Belongs to the Gfo/Idh/MocA family.</text>
</comment>
<evidence type="ECO:0000256" key="2">
    <source>
        <dbReference type="ARBA" id="ARBA00023002"/>
    </source>
</evidence>
<dbReference type="Gene3D" id="3.30.360.10">
    <property type="entry name" value="Dihydrodipicolinate Reductase, domain 2"/>
    <property type="match status" value="1"/>
</dbReference>
<feature type="domain" description="Gfo/Idh/MocA-like oxidoreductase N-terminal" evidence="4">
    <location>
        <begin position="19"/>
        <end position="134"/>
    </location>
</feature>
<accession>A0AAU7W198</accession>
<dbReference type="Gene3D" id="3.40.50.720">
    <property type="entry name" value="NAD(P)-binding Rossmann-like Domain"/>
    <property type="match status" value="1"/>
</dbReference>
<evidence type="ECO:0000313" key="6">
    <source>
        <dbReference type="EMBL" id="XBX80432.1"/>
    </source>
</evidence>
<proteinExistence type="inferred from homology"/>
<dbReference type="EMBL" id="CP158357">
    <property type="protein sequence ID" value="XBX80432.1"/>
    <property type="molecule type" value="Genomic_DNA"/>
</dbReference>
<dbReference type="SUPFAM" id="SSF51735">
    <property type="entry name" value="NAD(P)-binding Rossmann-fold domains"/>
    <property type="match status" value="1"/>
</dbReference>
<dbReference type="PANTHER" id="PTHR22604">
    <property type="entry name" value="OXIDOREDUCTASES"/>
    <property type="match status" value="1"/>
</dbReference>
<evidence type="ECO:0000256" key="3">
    <source>
        <dbReference type="ARBA" id="ARBA00023027"/>
    </source>
</evidence>
<dbReference type="RefSeq" id="WP_350353234.1">
    <property type="nucleotide sequence ID" value="NZ_CP158357.1"/>
</dbReference>
<dbReference type="InterPro" id="IPR050984">
    <property type="entry name" value="Gfo/Idh/MocA_domain"/>
</dbReference>
<dbReference type="InterPro" id="IPR000683">
    <property type="entry name" value="Gfo/Idh/MocA-like_OxRdtase_N"/>
</dbReference>
<dbReference type="Pfam" id="PF01408">
    <property type="entry name" value="GFO_IDH_MocA"/>
    <property type="match status" value="1"/>
</dbReference>
<evidence type="ECO:0000259" key="5">
    <source>
        <dbReference type="Pfam" id="PF22725"/>
    </source>
</evidence>
<protein>
    <submittedName>
        <fullName evidence="6">Gfo/Idh/MocA family oxidoreductase</fullName>
    </submittedName>
</protein>
<evidence type="ECO:0000259" key="4">
    <source>
        <dbReference type="Pfam" id="PF01408"/>
    </source>
</evidence>
<name>A0AAU7W198_9MICO</name>
<dbReference type="InterPro" id="IPR036291">
    <property type="entry name" value="NAD(P)-bd_dom_sf"/>
</dbReference>
<organism evidence="6">
    <name type="scientific">Microbacterium sp. A8/3-1</name>
    <dbReference type="NCBI Taxonomy" id="3160749"/>
    <lineage>
        <taxon>Bacteria</taxon>
        <taxon>Bacillati</taxon>
        <taxon>Actinomycetota</taxon>
        <taxon>Actinomycetes</taxon>
        <taxon>Micrococcales</taxon>
        <taxon>Microbacteriaceae</taxon>
        <taxon>Microbacterium</taxon>
    </lineage>
</organism>
<gene>
    <name evidence="6" type="ORF">ABS642_10170</name>
</gene>
<dbReference type="GO" id="GO:0016491">
    <property type="term" value="F:oxidoreductase activity"/>
    <property type="evidence" value="ECO:0007669"/>
    <property type="project" value="UniProtKB-KW"/>
</dbReference>